<dbReference type="InterPro" id="IPR011047">
    <property type="entry name" value="Quinoprotein_ADH-like_sf"/>
</dbReference>
<dbReference type="SUPFAM" id="SSF50998">
    <property type="entry name" value="Quinoprotein alcohol dehydrogenase-like"/>
    <property type="match status" value="1"/>
</dbReference>
<feature type="compositionally biased region" description="Low complexity" evidence="1">
    <location>
        <begin position="353"/>
        <end position="369"/>
    </location>
</feature>
<proteinExistence type="predicted"/>
<dbReference type="EMBL" id="BMNA01000002">
    <property type="protein sequence ID" value="GGL95740.1"/>
    <property type="molecule type" value="Genomic_DNA"/>
</dbReference>
<feature type="transmembrane region" description="Helical" evidence="2">
    <location>
        <begin position="12"/>
        <end position="31"/>
    </location>
</feature>
<feature type="region of interest" description="Disordered" evidence="1">
    <location>
        <begin position="353"/>
        <end position="372"/>
    </location>
</feature>
<accession>A0A917WDZ5</accession>
<evidence type="ECO:0008006" key="5">
    <source>
        <dbReference type="Google" id="ProtNLM"/>
    </source>
</evidence>
<dbReference type="AlphaFoldDB" id="A0A917WDZ5"/>
<keyword evidence="2" id="KW-1133">Transmembrane helix</keyword>
<evidence type="ECO:0000256" key="2">
    <source>
        <dbReference type="SAM" id="Phobius"/>
    </source>
</evidence>
<dbReference type="Proteomes" id="UP000655208">
    <property type="component" value="Unassembled WGS sequence"/>
</dbReference>
<keyword evidence="2" id="KW-0812">Transmembrane</keyword>
<reference evidence="3" key="2">
    <citation type="submission" date="2020-09" db="EMBL/GenBank/DDBJ databases">
        <authorList>
            <person name="Sun Q."/>
            <person name="Zhou Y."/>
        </authorList>
    </citation>
    <scope>NUCLEOTIDE SEQUENCE</scope>
    <source>
        <strain evidence="3">CGMCC 4.7308</strain>
    </source>
</reference>
<reference evidence="3" key="1">
    <citation type="journal article" date="2014" name="Int. J. Syst. Evol. Microbiol.">
        <title>Complete genome sequence of Corynebacterium casei LMG S-19264T (=DSM 44701T), isolated from a smear-ripened cheese.</title>
        <authorList>
            <consortium name="US DOE Joint Genome Institute (JGI-PGF)"/>
            <person name="Walter F."/>
            <person name="Albersmeier A."/>
            <person name="Kalinowski J."/>
            <person name="Ruckert C."/>
        </authorList>
    </citation>
    <scope>NUCLEOTIDE SEQUENCE</scope>
    <source>
        <strain evidence="3">CGMCC 4.7308</strain>
    </source>
</reference>
<name>A0A917WDZ5_9ACTN</name>
<evidence type="ECO:0000313" key="4">
    <source>
        <dbReference type="Proteomes" id="UP000655208"/>
    </source>
</evidence>
<evidence type="ECO:0000256" key="1">
    <source>
        <dbReference type="SAM" id="MobiDB-lite"/>
    </source>
</evidence>
<gene>
    <name evidence="3" type="ORF">GCM10011594_14260</name>
</gene>
<keyword evidence="2" id="KW-0472">Membrane</keyword>
<keyword evidence="4" id="KW-1185">Reference proteome</keyword>
<sequence>MTARRRRTTDRLLAAAIAVVVAAVGVVVYLTSDNRATTDATGPQVPPPSAASVAPTTLRQAWTAATDPSLGAVASPSGVVVTTDRHAVTAHDAVTGAVRWSYTRSNRDLCAVGSGDTDDQPVDQGSGVRGIATVYAENGFCSQLMTLDPVTGSRSKVRTSPLPLGGSLVFGGPYAGWLSPTLVEVWRNDLVRTIQYGVQPNPTNPSSSHLGCTFTDLALAETQFATVEHCAAQGATARVVLNFDDPGAQKPKDWDQFKHTARMDVDTRSPAAVIVGVTPDRVAVLVSAPSPAVVVYDAAGTAVSRTAVEVPAAEITAAAAQGRPLPAVQTPSGRISLVGSHLVAVTFESVQGPAPSTALTTPTSATASSGVLPTSGAPAADVTLRSVRVAWVGGSALGLPAVVGDDVLIPVRDGLQVADLAGGPSALGAAGGRVVAVNRGGWTGRTDAAAVGALVVETRGPTVVALR</sequence>
<comment type="caution">
    <text evidence="3">The sequence shown here is derived from an EMBL/GenBank/DDBJ whole genome shotgun (WGS) entry which is preliminary data.</text>
</comment>
<evidence type="ECO:0000313" key="3">
    <source>
        <dbReference type="EMBL" id="GGL95740.1"/>
    </source>
</evidence>
<organism evidence="3 4">
    <name type="scientific">Nakamurella endophytica</name>
    <dbReference type="NCBI Taxonomy" id="1748367"/>
    <lineage>
        <taxon>Bacteria</taxon>
        <taxon>Bacillati</taxon>
        <taxon>Actinomycetota</taxon>
        <taxon>Actinomycetes</taxon>
        <taxon>Nakamurellales</taxon>
        <taxon>Nakamurellaceae</taxon>
        <taxon>Nakamurella</taxon>
    </lineage>
</organism>
<protein>
    <recommendedName>
        <fullName evidence="5">PQQ-binding-like beta-propeller repeat protein</fullName>
    </recommendedName>
</protein>